<name>A0A8S5RJI0_9VIRU</name>
<organism evidence="1">
    <name type="scientific">virus sp. ctBM815</name>
    <dbReference type="NCBI Taxonomy" id="2825806"/>
    <lineage>
        <taxon>Viruses</taxon>
    </lineage>
</organism>
<dbReference type="EMBL" id="BK059109">
    <property type="protein sequence ID" value="DAE31550.1"/>
    <property type="molecule type" value="Genomic_DNA"/>
</dbReference>
<reference evidence="1" key="1">
    <citation type="journal article" date="2021" name="Proc. Natl. Acad. Sci. U.S.A.">
        <title>A Catalog of Tens of Thousands of Viruses from Human Metagenomes Reveals Hidden Associations with Chronic Diseases.</title>
        <authorList>
            <person name="Tisza M.J."/>
            <person name="Buck C.B."/>
        </authorList>
    </citation>
    <scope>NUCLEOTIDE SEQUENCE</scope>
    <source>
        <strain evidence="1">CtBM815</strain>
    </source>
</reference>
<proteinExistence type="predicted"/>
<sequence>MDAYKVNLFETAKNYYLLHNSVDQSLLENDDKLNKEVIDWYNNLHESDPENAG</sequence>
<accession>A0A8S5RJI0</accession>
<evidence type="ECO:0000313" key="1">
    <source>
        <dbReference type="EMBL" id="DAE31550.1"/>
    </source>
</evidence>
<protein>
    <submittedName>
        <fullName evidence="1">Uncharacterized protein</fullName>
    </submittedName>
</protein>